<name>A0A158D4C6_9BURK</name>
<dbReference type="OrthoDB" id="9128468at2"/>
<accession>A0A158D4C6</accession>
<comment type="caution">
    <text evidence="2">The sequence shown here is derived from an EMBL/GenBank/DDBJ whole genome shotgun (WGS) entry which is preliminary data.</text>
</comment>
<dbReference type="AlphaFoldDB" id="A0A158D4C6"/>
<evidence type="ECO:0000256" key="1">
    <source>
        <dbReference type="SAM" id="MobiDB-lite"/>
    </source>
</evidence>
<dbReference type="RefSeq" id="WP_062608242.1">
    <property type="nucleotide sequence ID" value="NZ_FCOX02000026.1"/>
</dbReference>
<gene>
    <name evidence="2" type="ORF">AWB78_04643</name>
</gene>
<feature type="compositionally biased region" description="Pro residues" evidence="1">
    <location>
        <begin position="252"/>
        <end position="262"/>
    </location>
</feature>
<reference evidence="2" key="1">
    <citation type="submission" date="2016-01" db="EMBL/GenBank/DDBJ databases">
        <authorList>
            <person name="Peeters C."/>
        </authorList>
    </citation>
    <scope>NUCLEOTIDE SEQUENCE</scope>
    <source>
        <strain evidence="2">LMG 29321</strain>
    </source>
</reference>
<evidence type="ECO:0000313" key="3">
    <source>
        <dbReference type="Proteomes" id="UP000071859"/>
    </source>
</evidence>
<protein>
    <submittedName>
        <fullName evidence="2">Uncharacterized protein</fullName>
    </submittedName>
</protein>
<evidence type="ECO:0000313" key="2">
    <source>
        <dbReference type="EMBL" id="SAK88677.1"/>
    </source>
</evidence>
<dbReference type="EMBL" id="FCOX02000026">
    <property type="protein sequence ID" value="SAK88677.1"/>
    <property type="molecule type" value="Genomic_DNA"/>
</dbReference>
<feature type="region of interest" description="Disordered" evidence="1">
    <location>
        <begin position="243"/>
        <end position="262"/>
    </location>
</feature>
<organism evidence="2 3">
    <name type="scientific">Caballeronia calidae</name>
    <dbReference type="NCBI Taxonomy" id="1777139"/>
    <lineage>
        <taxon>Bacteria</taxon>
        <taxon>Pseudomonadati</taxon>
        <taxon>Pseudomonadota</taxon>
        <taxon>Betaproteobacteria</taxon>
        <taxon>Burkholderiales</taxon>
        <taxon>Burkholderiaceae</taxon>
        <taxon>Caballeronia</taxon>
    </lineage>
</organism>
<keyword evidence="3" id="KW-1185">Reference proteome</keyword>
<sequence length="329" mass="34758">MPISGKVSENIERGRIGIKIENGAGKPGGFFVDGSSSGGTMLFVVRNQPFMFSVSGAGRRGFQARLEVRGRERPGAPTRAVTVQSADNFDPNGVDSTGSVLIDHWGDSNRALCAVPREEIGLDGADIDADDRQIITLKVVPIIKVDAAGLRWTDLGPFCSRQEYEELAALMAAYAPGRYLGSVPKDGIAKLIKHLRELKTTEGIFDVDTQFSSVGFAGRVEQREVVATDELFDVPADFSKPIATKPSAMPTTPTPSPAPTPVQPAVLQAALTGTSARKGYLAHGTPIPARAAVPIVLAEAGGEVAVDLTLIIVDTAESLEAARKKITPA</sequence>
<proteinExistence type="predicted"/>
<dbReference type="Proteomes" id="UP000071859">
    <property type="component" value="Unassembled WGS sequence"/>
</dbReference>